<gene>
    <name evidence="2" type="ORF">HAX54_024552</name>
</gene>
<dbReference type="Pfam" id="PF26130">
    <property type="entry name" value="PB1-like"/>
    <property type="match status" value="1"/>
</dbReference>
<organism evidence="2 3">
    <name type="scientific">Datura stramonium</name>
    <name type="common">Jimsonweed</name>
    <name type="synonym">Common thornapple</name>
    <dbReference type="NCBI Taxonomy" id="4076"/>
    <lineage>
        <taxon>Eukaryota</taxon>
        <taxon>Viridiplantae</taxon>
        <taxon>Streptophyta</taxon>
        <taxon>Embryophyta</taxon>
        <taxon>Tracheophyta</taxon>
        <taxon>Spermatophyta</taxon>
        <taxon>Magnoliopsida</taxon>
        <taxon>eudicotyledons</taxon>
        <taxon>Gunneridae</taxon>
        <taxon>Pentapetalae</taxon>
        <taxon>asterids</taxon>
        <taxon>lamiids</taxon>
        <taxon>Solanales</taxon>
        <taxon>Solanaceae</taxon>
        <taxon>Solanoideae</taxon>
        <taxon>Datureae</taxon>
        <taxon>Datura</taxon>
    </lineage>
</organism>
<accession>A0ABS8UYZ7</accession>
<proteinExistence type="predicted"/>
<name>A0ABS8UYZ7_DATST</name>
<dbReference type="EMBL" id="JACEIK010002991">
    <property type="protein sequence ID" value="MCD9639809.1"/>
    <property type="molecule type" value="Genomic_DNA"/>
</dbReference>
<comment type="caution">
    <text evidence="2">The sequence shown here is derived from an EMBL/GenBank/DDBJ whole genome shotgun (WGS) entry which is preliminary data.</text>
</comment>
<feature type="domain" description="PB1-like" evidence="1">
    <location>
        <begin position="8"/>
        <end position="58"/>
    </location>
</feature>
<sequence length="223" mass="25083">MCSRLILLTFRWYHGGFFDVSSGELTYVGGKFTEYMNIDVDRLPFFELRDYIKELGWSHCFIGDKKSFIAFNNGGDSGVQEGDEDVHCNEPETGAITKLVTTETVAATQLAETEPANSDFPKLGFDHYTDNSSELDHLDLFNEDEAEYDSDVNKDWFKSGFDETAATDKSLKNKINGDEPVYCSSDAFGVESDRNDERYEILRTNPGSTYVVKVDDSDGSGRE</sequence>
<dbReference type="InterPro" id="IPR058594">
    <property type="entry name" value="PB1-like_dom_pln"/>
</dbReference>
<evidence type="ECO:0000313" key="2">
    <source>
        <dbReference type="EMBL" id="MCD9639809.1"/>
    </source>
</evidence>
<dbReference type="Proteomes" id="UP000823775">
    <property type="component" value="Unassembled WGS sequence"/>
</dbReference>
<feature type="non-terminal residue" evidence="2">
    <location>
        <position position="223"/>
    </location>
</feature>
<protein>
    <recommendedName>
        <fullName evidence="1">PB1-like domain-containing protein</fullName>
    </recommendedName>
</protein>
<reference evidence="2 3" key="1">
    <citation type="journal article" date="2021" name="BMC Genomics">
        <title>Datura genome reveals duplications of psychoactive alkaloid biosynthetic genes and high mutation rate following tissue culture.</title>
        <authorList>
            <person name="Rajewski A."/>
            <person name="Carter-House D."/>
            <person name="Stajich J."/>
            <person name="Litt A."/>
        </authorList>
    </citation>
    <scope>NUCLEOTIDE SEQUENCE [LARGE SCALE GENOMIC DNA]</scope>
    <source>
        <strain evidence="2">AR-01</strain>
    </source>
</reference>
<keyword evidence="3" id="KW-1185">Reference proteome</keyword>
<evidence type="ECO:0000313" key="3">
    <source>
        <dbReference type="Proteomes" id="UP000823775"/>
    </source>
</evidence>
<evidence type="ECO:0000259" key="1">
    <source>
        <dbReference type="Pfam" id="PF26130"/>
    </source>
</evidence>